<accession>A0ABN1UG33</accession>
<feature type="compositionally biased region" description="Basic and acidic residues" evidence="1">
    <location>
        <begin position="21"/>
        <end position="32"/>
    </location>
</feature>
<evidence type="ECO:0000313" key="5">
    <source>
        <dbReference type="Proteomes" id="UP001499979"/>
    </source>
</evidence>
<dbReference type="Proteomes" id="UP001499979">
    <property type="component" value="Unassembled WGS sequence"/>
</dbReference>
<comment type="caution">
    <text evidence="4">The sequence shown here is derived from an EMBL/GenBank/DDBJ whole genome shotgun (WGS) entry which is preliminary data.</text>
</comment>
<feature type="compositionally biased region" description="Acidic residues" evidence="1">
    <location>
        <begin position="275"/>
        <end position="290"/>
    </location>
</feature>
<evidence type="ECO:0000256" key="2">
    <source>
        <dbReference type="SAM" id="Phobius"/>
    </source>
</evidence>
<dbReference type="EMBL" id="BAAAJE010000015">
    <property type="protein sequence ID" value="GAA1148894.1"/>
    <property type="molecule type" value="Genomic_DNA"/>
</dbReference>
<keyword evidence="2" id="KW-0472">Membrane</keyword>
<feature type="compositionally biased region" description="Acidic residues" evidence="1">
    <location>
        <begin position="241"/>
        <end position="266"/>
    </location>
</feature>
<feature type="compositionally biased region" description="Basic and acidic residues" evidence="1">
    <location>
        <begin position="169"/>
        <end position="181"/>
    </location>
</feature>
<feature type="region of interest" description="Disordered" evidence="1">
    <location>
        <begin position="1"/>
        <end position="49"/>
    </location>
</feature>
<feature type="domain" description="PilZ" evidence="3">
    <location>
        <begin position="333"/>
        <end position="430"/>
    </location>
</feature>
<sequence length="443" mass="46227">MFGVFSEGSSAGVTPRFRPPHVLEDRRPKLDLGDGMSDQRIAAPNGSHESVLDTAGDAVLDLSLRERLRWAFAVVLRGNGAPGPYVPHGPHGPHRPQGITHGTHEVEVVPVAAPRPRPSAGALVAVAAVTGVVVLICYVAWAVLAGERLVVGNESGDPGRDARRELVRDLRAPEPTDDPSRDLSTTTAAPAQASRHAAPVPGTRSTTIDGSLAALAVAVGAIAAGLAVARAILRRSRGSDDERDDELELVETGDGDETDSEAEADAASEHHVDQDDGDVGSPDDDTEQDTDAGPVVPSPRSGGHDAATCTGPDAGATAATAVGPAQPRVVLYDRRMTRRVEVRIPARLQWPGHDTACAAESLSIWGLRCLVPTSDPDQVPGVGSSVRITIAVGGALLPLEAGVTYARSRQDGHVVGLRFHPLDEVHRDFLFAVIDDADADGAP</sequence>
<organism evidence="4 5">
    <name type="scientific">Nocardioides aquiterrae</name>
    <dbReference type="NCBI Taxonomy" id="203799"/>
    <lineage>
        <taxon>Bacteria</taxon>
        <taxon>Bacillati</taxon>
        <taxon>Actinomycetota</taxon>
        <taxon>Actinomycetes</taxon>
        <taxon>Propionibacteriales</taxon>
        <taxon>Nocardioidaceae</taxon>
        <taxon>Nocardioides</taxon>
    </lineage>
</organism>
<keyword evidence="2" id="KW-1133">Transmembrane helix</keyword>
<name>A0ABN1UG33_9ACTN</name>
<evidence type="ECO:0000259" key="3">
    <source>
        <dbReference type="Pfam" id="PF07238"/>
    </source>
</evidence>
<dbReference type="Pfam" id="PF07238">
    <property type="entry name" value="PilZ"/>
    <property type="match status" value="1"/>
</dbReference>
<feature type="transmembrane region" description="Helical" evidence="2">
    <location>
        <begin position="122"/>
        <end position="144"/>
    </location>
</feature>
<feature type="transmembrane region" description="Helical" evidence="2">
    <location>
        <begin position="212"/>
        <end position="233"/>
    </location>
</feature>
<dbReference type="SUPFAM" id="SSF141371">
    <property type="entry name" value="PilZ domain-like"/>
    <property type="match status" value="1"/>
</dbReference>
<evidence type="ECO:0000256" key="1">
    <source>
        <dbReference type="SAM" id="MobiDB-lite"/>
    </source>
</evidence>
<keyword evidence="2" id="KW-0812">Transmembrane</keyword>
<feature type="region of interest" description="Disordered" evidence="1">
    <location>
        <begin position="169"/>
        <end position="204"/>
    </location>
</feature>
<protein>
    <recommendedName>
        <fullName evidence="3">PilZ domain-containing protein</fullName>
    </recommendedName>
</protein>
<gene>
    <name evidence="4" type="ORF">GCM10009606_29500</name>
</gene>
<evidence type="ECO:0000313" key="4">
    <source>
        <dbReference type="EMBL" id="GAA1148894.1"/>
    </source>
</evidence>
<reference evidence="4 5" key="1">
    <citation type="journal article" date="2019" name="Int. J. Syst. Evol. Microbiol.">
        <title>The Global Catalogue of Microorganisms (GCM) 10K type strain sequencing project: providing services to taxonomists for standard genome sequencing and annotation.</title>
        <authorList>
            <consortium name="The Broad Institute Genomics Platform"/>
            <consortium name="The Broad Institute Genome Sequencing Center for Infectious Disease"/>
            <person name="Wu L."/>
            <person name="Ma J."/>
        </authorList>
    </citation>
    <scope>NUCLEOTIDE SEQUENCE [LARGE SCALE GENOMIC DNA]</scope>
    <source>
        <strain evidence="4 5">JCM 11813</strain>
    </source>
</reference>
<feature type="compositionally biased region" description="Low complexity" evidence="1">
    <location>
        <begin position="188"/>
        <end position="198"/>
    </location>
</feature>
<dbReference type="InterPro" id="IPR009875">
    <property type="entry name" value="PilZ_domain"/>
</dbReference>
<feature type="compositionally biased region" description="Low complexity" evidence="1">
    <location>
        <begin position="306"/>
        <end position="321"/>
    </location>
</feature>
<feature type="region of interest" description="Disordered" evidence="1">
    <location>
        <begin position="236"/>
        <end position="321"/>
    </location>
</feature>
<keyword evidence="5" id="KW-1185">Reference proteome</keyword>
<dbReference type="Gene3D" id="2.40.10.220">
    <property type="entry name" value="predicted glycosyltransferase like domains"/>
    <property type="match status" value="1"/>
</dbReference>
<proteinExistence type="predicted"/>